<dbReference type="SUPFAM" id="SSF51230">
    <property type="entry name" value="Single hybrid motif"/>
    <property type="match status" value="1"/>
</dbReference>
<dbReference type="SUPFAM" id="SSF47005">
    <property type="entry name" value="Peripheral subunit-binding domain of 2-oxo acid dehydrogenase complex"/>
    <property type="match status" value="1"/>
</dbReference>
<dbReference type="InterPro" id="IPR050743">
    <property type="entry name" value="2-oxoacid_DH_E2_comp"/>
</dbReference>
<dbReference type="InterPro" id="IPR001078">
    <property type="entry name" value="2-oxoacid_DH_actylTfrase"/>
</dbReference>
<dbReference type="InterPro" id="IPR004167">
    <property type="entry name" value="PSBD"/>
</dbReference>
<evidence type="ECO:0000256" key="3">
    <source>
        <dbReference type="ARBA" id="ARBA00011484"/>
    </source>
</evidence>
<evidence type="ECO:0000256" key="2">
    <source>
        <dbReference type="ARBA" id="ARBA00007317"/>
    </source>
</evidence>
<evidence type="ECO:0000256" key="8">
    <source>
        <dbReference type="ARBA" id="ARBA00048370"/>
    </source>
</evidence>
<dbReference type="PANTHER" id="PTHR43178">
    <property type="entry name" value="DIHYDROLIPOAMIDE ACETYLTRANSFERASE COMPONENT OF PYRUVATE DEHYDROGENASE COMPLEX"/>
    <property type="match status" value="1"/>
</dbReference>
<evidence type="ECO:0000256" key="10">
    <source>
        <dbReference type="SAM" id="MobiDB-lite"/>
    </source>
</evidence>
<dbReference type="PROSITE" id="PS00189">
    <property type="entry name" value="LIPOYL"/>
    <property type="match status" value="1"/>
</dbReference>
<protein>
    <recommendedName>
        <fullName evidence="9">Dihydrolipoamide acetyltransferase component of pyruvate dehydrogenase complex</fullName>
        <ecNumber evidence="9">2.3.1.-</ecNumber>
    </recommendedName>
</protein>
<comment type="similarity">
    <text evidence="2 9">Belongs to the 2-oxoacid dehydrogenase family.</text>
</comment>
<evidence type="ECO:0000313" key="13">
    <source>
        <dbReference type="EMBL" id="HCO23985.1"/>
    </source>
</evidence>
<feature type="compositionally biased region" description="Basic and acidic residues" evidence="10">
    <location>
        <begin position="107"/>
        <end position="126"/>
    </location>
</feature>
<dbReference type="GO" id="GO:0005737">
    <property type="term" value="C:cytoplasm"/>
    <property type="evidence" value="ECO:0007669"/>
    <property type="project" value="TreeGrafter"/>
</dbReference>
<dbReference type="Pfam" id="PF00198">
    <property type="entry name" value="2-oxoacid_dh"/>
    <property type="match status" value="1"/>
</dbReference>
<dbReference type="Gene3D" id="2.40.50.100">
    <property type="match status" value="1"/>
</dbReference>
<evidence type="ECO:0000256" key="5">
    <source>
        <dbReference type="ARBA" id="ARBA00022823"/>
    </source>
</evidence>
<dbReference type="PROSITE" id="PS50968">
    <property type="entry name" value="BIOTINYL_LIPOYL"/>
    <property type="match status" value="1"/>
</dbReference>
<dbReference type="Gene3D" id="3.30.559.10">
    <property type="entry name" value="Chloramphenicol acetyltransferase-like domain"/>
    <property type="match status" value="1"/>
</dbReference>
<dbReference type="Gene3D" id="4.10.320.10">
    <property type="entry name" value="E3-binding domain"/>
    <property type="match status" value="1"/>
</dbReference>
<feature type="region of interest" description="Disordered" evidence="10">
    <location>
        <begin position="82"/>
        <end position="158"/>
    </location>
</feature>
<dbReference type="InterPro" id="IPR011053">
    <property type="entry name" value="Single_hybrid_motif"/>
</dbReference>
<evidence type="ECO:0000313" key="14">
    <source>
        <dbReference type="Proteomes" id="UP000263642"/>
    </source>
</evidence>
<accession>A0A3D3R595</accession>
<dbReference type="GO" id="GO:0004742">
    <property type="term" value="F:dihydrolipoyllysine-residue acetyltransferase activity"/>
    <property type="evidence" value="ECO:0007669"/>
    <property type="project" value="UniProtKB-EC"/>
</dbReference>
<dbReference type="Pfam" id="PF02817">
    <property type="entry name" value="E3_binding"/>
    <property type="match status" value="1"/>
</dbReference>
<dbReference type="Pfam" id="PF00364">
    <property type="entry name" value="Biotin_lipoyl"/>
    <property type="match status" value="1"/>
</dbReference>
<dbReference type="Proteomes" id="UP000263642">
    <property type="component" value="Unassembled WGS sequence"/>
</dbReference>
<evidence type="ECO:0000256" key="7">
    <source>
        <dbReference type="ARBA" id="ARBA00025211"/>
    </source>
</evidence>
<dbReference type="PANTHER" id="PTHR43178:SF2">
    <property type="entry name" value="DIHYDROLIPOYLLYSINE-RESIDUE ACETYLTRANSFERASE COMPONENT OF PYRUVATE DEHYDROGENASE COMPLEX"/>
    <property type="match status" value="1"/>
</dbReference>
<evidence type="ECO:0000256" key="1">
    <source>
        <dbReference type="ARBA" id="ARBA00001938"/>
    </source>
</evidence>
<dbReference type="InterPro" id="IPR003016">
    <property type="entry name" value="2-oxoA_DH_lipoyl-BS"/>
</dbReference>
<dbReference type="InterPro" id="IPR036625">
    <property type="entry name" value="E3-bd_dom_sf"/>
</dbReference>
<evidence type="ECO:0000259" key="12">
    <source>
        <dbReference type="PROSITE" id="PS51826"/>
    </source>
</evidence>
<keyword evidence="5 9" id="KW-0450">Lipoyl</keyword>
<dbReference type="GO" id="GO:0031405">
    <property type="term" value="F:lipoic acid binding"/>
    <property type="evidence" value="ECO:0007669"/>
    <property type="project" value="TreeGrafter"/>
</dbReference>
<dbReference type="AlphaFoldDB" id="A0A3D3R595"/>
<name>A0A3D3R595_9PLAN</name>
<comment type="subunit">
    <text evidence="3">Forms a 24-polypeptide structural core with octahedral symmetry.</text>
</comment>
<proteinExistence type="inferred from homology"/>
<feature type="domain" description="Peripheral subunit-binding (PSBD)" evidence="12">
    <location>
        <begin position="152"/>
        <end position="189"/>
    </location>
</feature>
<feature type="domain" description="Lipoyl-binding" evidence="11">
    <location>
        <begin position="2"/>
        <end position="77"/>
    </location>
</feature>
<reference evidence="13 14" key="1">
    <citation type="journal article" date="2018" name="Nat. Biotechnol.">
        <title>A standardized bacterial taxonomy based on genome phylogeny substantially revises the tree of life.</title>
        <authorList>
            <person name="Parks D.H."/>
            <person name="Chuvochina M."/>
            <person name="Waite D.W."/>
            <person name="Rinke C."/>
            <person name="Skarshewski A."/>
            <person name="Chaumeil P.A."/>
            <person name="Hugenholtz P."/>
        </authorList>
    </citation>
    <scope>NUCLEOTIDE SEQUENCE [LARGE SCALE GENOMIC DNA]</scope>
    <source>
        <strain evidence="13">UBA9375</strain>
    </source>
</reference>
<dbReference type="CDD" id="cd06849">
    <property type="entry name" value="lipoyl_domain"/>
    <property type="match status" value="1"/>
</dbReference>
<dbReference type="EMBL" id="DQAY01000076">
    <property type="protein sequence ID" value="HCO23985.1"/>
    <property type="molecule type" value="Genomic_DNA"/>
</dbReference>
<dbReference type="PROSITE" id="PS51826">
    <property type="entry name" value="PSBD"/>
    <property type="match status" value="1"/>
</dbReference>
<keyword evidence="6 9" id="KW-0012">Acyltransferase</keyword>
<dbReference type="EC" id="2.3.1.-" evidence="9"/>
<dbReference type="FunFam" id="3.30.559.10:FF:000004">
    <property type="entry name" value="Acetyltransferase component of pyruvate dehydrogenase complex"/>
    <property type="match status" value="1"/>
</dbReference>
<evidence type="ECO:0000256" key="4">
    <source>
        <dbReference type="ARBA" id="ARBA00022679"/>
    </source>
</evidence>
<keyword evidence="4 9" id="KW-0808">Transferase</keyword>
<comment type="catalytic activity">
    <reaction evidence="8">
        <text>N(6)-[(R)-dihydrolipoyl]-L-lysyl-[protein] + acetyl-CoA = N(6)-[(R)-S(8)-acetyldihydrolipoyl]-L-lysyl-[protein] + CoA</text>
        <dbReference type="Rhea" id="RHEA:17017"/>
        <dbReference type="Rhea" id="RHEA-COMP:10475"/>
        <dbReference type="Rhea" id="RHEA-COMP:10478"/>
        <dbReference type="ChEBI" id="CHEBI:57287"/>
        <dbReference type="ChEBI" id="CHEBI:57288"/>
        <dbReference type="ChEBI" id="CHEBI:83100"/>
        <dbReference type="ChEBI" id="CHEBI:83111"/>
        <dbReference type="EC" id="2.3.1.12"/>
    </reaction>
</comment>
<comment type="function">
    <text evidence="7">The pyruvate dehydrogenase complex catalyzes the overall conversion of pyruvate to acetyl-CoA and CO(2). It contains multiple copies of three enzymatic components: pyruvate dehydrogenase (E1), dihydrolipoamide acetyltransferase (E2) and lipoamide dehydrogenase (E3).</text>
</comment>
<dbReference type="SUPFAM" id="SSF52777">
    <property type="entry name" value="CoA-dependent acyltransferases"/>
    <property type="match status" value="1"/>
</dbReference>
<organism evidence="13 14">
    <name type="scientific">Gimesia maris</name>
    <dbReference type="NCBI Taxonomy" id="122"/>
    <lineage>
        <taxon>Bacteria</taxon>
        <taxon>Pseudomonadati</taxon>
        <taxon>Planctomycetota</taxon>
        <taxon>Planctomycetia</taxon>
        <taxon>Planctomycetales</taxon>
        <taxon>Planctomycetaceae</taxon>
        <taxon>Gimesia</taxon>
    </lineage>
</organism>
<sequence>MATEFKLPEVSEGVETADVGQISVAVGDTVEQGQVLMDIETDKAVVQLESPYSGTIEELKVSEGDSVSIGAVLLLINETNGDASAPAKEEKSAETKTEEPVAAEPETAQKEQSGEEESKEKPRQESKSASQPATAPVRPADTDSSGNKAPVPAGPATRKLARKLGVDLYQVSGSGPGGRVTQEDVEDYVKNLIANGGPSSGGGGIAVPPLPDFTQFGEVERKKLNKLSRVSAKNLSLSWQVIPHVTQHDLADITDLETARKLFISKPNYSGPKVTMTALAMKAIAIALHEYPSFNSSFDSQTDEIVYKNYINIGVAIDTENGLVVPVVKDVDKKNIITIANEMNALAIKARDRRLEMNDMQGGTFTITNLGGLGGTSFTPIVNYPEVAILGMSRSRHEFQLLNDSPVPRLMLPLSLSYDHRVINGADAARFIVRLSSLLSDPFNLLVDC</sequence>
<comment type="caution">
    <text evidence="13">The sequence shown here is derived from an EMBL/GenBank/DDBJ whole genome shotgun (WGS) entry which is preliminary data.</text>
</comment>
<evidence type="ECO:0000256" key="9">
    <source>
        <dbReference type="RuleBase" id="RU003423"/>
    </source>
</evidence>
<evidence type="ECO:0000259" key="11">
    <source>
        <dbReference type="PROSITE" id="PS50968"/>
    </source>
</evidence>
<evidence type="ECO:0000256" key="6">
    <source>
        <dbReference type="ARBA" id="ARBA00023315"/>
    </source>
</evidence>
<comment type="cofactor">
    <cofactor evidence="1 9">
        <name>(R)-lipoate</name>
        <dbReference type="ChEBI" id="CHEBI:83088"/>
    </cofactor>
</comment>
<dbReference type="GO" id="GO:0006086">
    <property type="term" value="P:pyruvate decarboxylation to acetyl-CoA"/>
    <property type="evidence" value="ECO:0007669"/>
    <property type="project" value="TreeGrafter"/>
</dbReference>
<keyword evidence="13" id="KW-0670">Pyruvate</keyword>
<gene>
    <name evidence="13" type="ORF">DIT97_13380</name>
</gene>
<dbReference type="InterPro" id="IPR000089">
    <property type="entry name" value="Biotin_lipoyl"/>
</dbReference>
<dbReference type="InterPro" id="IPR023213">
    <property type="entry name" value="CAT-like_dom_sf"/>
</dbReference>
<feature type="compositionally biased region" description="Basic and acidic residues" evidence="10">
    <location>
        <begin position="87"/>
        <end position="99"/>
    </location>
</feature>